<evidence type="ECO:0000313" key="3">
    <source>
        <dbReference type="Proteomes" id="UP000199534"/>
    </source>
</evidence>
<dbReference type="AlphaFoldDB" id="A0A1I6GYA7"/>
<dbReference type="RefSeq" id="WP_092982366.1">
    <property type="nucleotide sequence ID" value="NZ_FOYQ01000002.1"/>
</dbReference>
<organism evidence="2 3">
    <name type="scientific">Robiginitalea myxolifaciens</name>
    <dbReference type="NCBI Taxonomy" id="400055"/>
    <lineage>
        <taxon>Bacteria</taxon>
        <taxon>Pseudomonadati</taxon>
        <taxon>Bacteroidota</taxon>
        <taxon>Flavobacteriia</taxon>
        <taxon>Flavobacteriales</taxon>
        <taxon>Flavobacteriaceae</taxon>
        <taxon>Robiginitalea</taxon>
    </lineage>
</organism>
<name>A0A1I6GYA7_9FLAO</name>
<gene>
    <name evidence="2" type="ORF">SAMN04490243_1903</name>
</gene>
<reference evidence="2 3" key="1">
    <citation type="submission" date="2016-10" db="EMBL/GenBank/DDBJ databases">
        <authorList>
            <person name="de Groot N.N."/>
        </authorList>
    </citation>
    <scope>NUCLEOTIDE SEQUENCE [LARGE SCALE GENOMIC DNA]</scope>
    <source>
        <strain evidence="2 3">DSM 21019</strain>
    </source>
</reference>
<sequence>MDINFEYDHVKASDRLEILAAKRLQKLTDKYDFVVRSDVFFSHEKTSDPETGKICKIRLSLPGPRLFAESSKKEYEMAIAEAADELERQLRKRKEKMNRR</sequence>
<keyword evidence="3" id="KW-1185">Reference proteome</keyword>
<dbReference type="Gene3D" id="3.30.160.100">
    <property type="entry name" value="Ribosome hibernation promotion factor-like"/>
    <property type="match status" value="1"/>
</dbReference>
<dbReference type="NCBIfam" id="TIGR00741">
    <property type="entry name" value="yfiA"/>
    <property type="match status" value="1"/>
</dbReference>
<feature type="coiled-coil region" evidence="1">
    <location>
        <begin position="72"/>
        <end position="100"/>
    </location>
</feature>
<evidence type="ECO:0000313" key="2">
    <source>
        <dbReference type="EMBL" id="SFR47264.1"/>
    </source>
</evidence>
<dbReference type="SUPFAM" id="SSF69754">
    <property type="entry name" value="Ribosome binding protein Y (YfiA homologue)"/>
    <property type="match status" value="1"/>
</dbReference>
<dbReference type="CDD" id="cd00552">
    <property type="entry name" value="RaiA"/>
    <property type="match status" value="1"/>
</dbReference>
<protein>
    <submittedName>
        <fullName evidence="2">Putative sigma-54 modulation protein</fullName>
    </submittedName>
</protein>
<keyword evidence="1" id="KW-0175">Coiled coil</keyword>
<dbReference type="Pfam" id="PF02482">
    <property type="entry name" value="Ribosomal_S30AE"/>
    <property type="match status" value="1"/>
</dbReference>
<evidence type="ECO:0000256" key="1">
    <source>
        <dbReference type="SAM" id="Coils"/>
    </source>
</evidence>
<dbReference type="STRING" id="400055.SAMN04490243_1903"/>
<accession>A0A1I6GYA7</accession>
<dbReference type="OrthoDB" id="9808702at2"/>
<proteinExistence type="predicted"/>
<dbReference type="EMBL" id="FOYQ01000002">
    <property type="protein sequence ID" value="SFR47264.1"/>
    <property type="molecule type" value="Genomic_DNA"/>
</dbReference>
<dbReference type="Proteomes" id="UP000199534">
    <property type="component" value="Unassembled WGS sequence"/>
</dbReference>
<dbReference type="InterPro" id="IPR003489">
    <property type="entry name" value="RHF/RaiA"/>
</dbReference>
<dbReference type="InterPro" id="IPR036567">
    <property type="entry name" value="RHF-like"/>
</dbReference>